<dbReference type="SMART" id="SM00248">
    <property type="entry name" value="ANK"/>
    <property type="match status" value="6"/>
</dbReference>
<dbReference type="OrthoDB" id="539213at2759"/>
<feature type="region of interest" description="Disordered" evidence="4">
    <location>
        <begin position="274"/>
        <end position="296"/>
    </location>
</feature>
<reference evidence="5 6" key="1">
    <citation type="submission" date="2019-02" db="EMBL/GenBank/DDBJ databases">
        <title>Genome sequencing of the rare red list fungi Bondarzewia mesenterica.</title>
        <authorList>
            <person name="Buettner E."/>
            <person name="Kellner H."/>
        </authorList>
    </citation>
    <scope>NUCLEOTIDE SEQUENCE [LARGE SCALE GENOMIC DNA]</scope>
    <source>
        <strain evidence="5 6">DSM 108281</strain>
    </source>
</reference>
<accession>A0A4S4LYJ0</accession>
<keyword evidence="2" id="KW-0040">ANK repeat</keyword>
<proteinExistence type="predicted"/>
<dbReference type="InterPro" id="IPR002110">
    <property type="entry name" value="Ankyrin_rpt"/>
</dbReference>
<keyword evidence="1" id="KW-0677">Repeat</keyword>
<evidence type="ECO:0000256" key="3">
    <source>
        <dbReference type="SAM" id="Coils"/>
    </source>
</evidence>
<dbReference type="EMBL" id="SGPL01000105">
    <property type="protein sequence ID" value="THH17575.1"/>
    <property type="molecule type" value="Genomic_DNA"/>
</dbReference>
<keyword evidence="6" id="KW-1185">Reference proteome</keyword>
<dbReference type="PANTHER" id="PTHR24198">
    <property type="entry name" value="ANKYRIN REPEAT AND PROTEIN KINASE DOMAIN-CONTAINING PROTEIN"/>
    <property type="match status" value="1"/>
</dbReference>
<feature type="compositionally biased region" description="Acidic residues" evidence="4">
    <location>
        <begin position="280"/>
        <end position="296"/>
    </location>
</feature>
<dbReference type="AlphaFoldDB" id="A0A4S4LYJ0"/>
<feature type="coiled-coil region" evidence="3">
    <location>
        <begin position="724"/>
        <end position="781"/>
    </location>
</feature>
<evidence type="ECO:0000313" key="6">
    <source>
        <dbReference type="Proteomes" id="UP000310158"/>
    </source>
</evidence>
<dbReference type="Proteomes" id="UP000310158">
    <property type="component" value="Unassembled WGS sequence"/>
</dbReference>
<gene>
    <name evidence="5" type="ORF">EW146_g3245</name>
</gene>
<feature type="non-terminal residue" evidence="5">
    <location>
        <position position="1"/>
    </location>
</feature>
<keyword evidence="3" id="KW-0175">Coiled coil</keyword>
<name>A0A4S4LYJ0_9AGAM</name>
<dbReference type="SUPFAM" id="SSF48403">
    <property type="entry name" value="Ankyrin repeat"/>
    <property type="match status" value="1"/>
</dbReference>
<dbReference type="PANTHER" id="PTHR24198:SF165">
    <property type="entry name" value="ANKYRIN REPEAT-CONTAINING PROTEIN-RELATED"/>
    <property type="match status" value="1"/>
</dbReference>
<evidence type="ECO:0000313" key="5">
    <source>
        <dbReference type="EMBL" id="THH17575.1"/>
    </source>
</evidence>
<protein>
    <submittedName>
        <fullName evidence="5">Uncharacterized protein</fullName>
    </submittedName>
</protein>
<evidence type="ECO:0000256" key="2">
    <source>
        <dbReference type="ARBA" id="ARBA00023043"/>
    </source>
</evidence>
<sequence>VALGAEVNLPTKAAASLQLHGYRLNMLGWTVKTLAECESTQSAKSSAVVPKTEPATPAADTWNAYRAYCTVVLPTLRPATGDMAERTMALFHLPNSSSDPKGLERTKEYFEGVKSLLVAHGAVHLPLDDKLPPLPSQPSPSPLPSGLMRGMGTSGPMLGGSSIVSQTSGYVRHTKHSTESVPLHLKAQYDELYEACWTGDNARIQELCLPKTVLASESPIQISVQTSPPGLPSTIRPEYTPLFVALYRRHWETARLVLAIAAAQYKPKGEEKEFSVDDLVHDDDSDSDMSTDDDPEVDAPINFTDIAVRPSAIHCEVAPLRMLEQAYASWISKDGKKYHLCAPLYRAIIEDDFEMFVKCCDLYKSIGHPLSPQTIVQQIMQDDRQDMLDELIRRTGCGVSVALDVQQKQAAKKDPEETIYLGLNVGGKKRRDLVAPHAPRRTVLSSPRLLLEAAKAGALGVLDYLSGPRPLAAYKYYASSQSDERALYLRRQTNLEAVLPQWHGWQIDELNESCLTAAILANKFECVKKLFALRPNLMMEAMNVRIKFNGFNALLLAAYVSCDTDIVDFFLNKGCDPSERDARGWNIYHVACASAAMRRRVFLDHLLKKLPADLTHVLLGQQSKGAGNTPIMLATKRGNSASLRSMLEFGVEPSILLLKDEKGSIPLHVAVQEQSPAMTELLIRHTPLEGLYMENGVGQNAPRHRFPAVSEQHQSGLGNVTFPLDRQEVQVPKLRATLDALLRDGQLKRATKVANALLAFADRMEGKLAAAQAAKKAEEDSGNFDPTIPTANVNRTYALVRDAVASRPGARHLVHLLDVQKSVQLNLKPFKTEMHVGLAFERTLRETDGLGTEVVVQDDVDATPTSQLTRYSVQSGYRQRPWTAAANVFGADVL</sequence>
<dbReference type="InterPro" id="IPR036770">
    <property type="entry name" value="Ankyrin_rpt-contain_sf"/>
</dbReference>
<organism evidence="5 6">
    <name type="scientific">Bondarzewia mesenterica</name>
    <dbReference type="NCBI Taxonomy" id="1095465"/>
    <lineage>
        <taxon>Eukaryota</taxon>
        <taxon>Fungi</taxon>
        <taxon>Dikarya</taxon>
        <taxon>Basidiomycota</taxon>
        <taxon>Agaricomycotina</taxon>
        <taxon>Agaricomycetes</taxon>
        <taxon>Russulales</taxon>
        <taxon>Bondarzewiaceae</taxon>
        <taxon>Bondarzewia</taxon>
    </lineage>
</organism>
<dbReference type="Gene3D" id="1.25.40.20">
    <property type="entry name" value="Ankyrin repeat-containing domain"/>
    <property type="match status" value="1"/>
</dbReference>
<evidence type="ECO:0000256" key="4">
    <source>
        <dbReference type="SAM" id="MobiDB-lite"/>
    </source>
</evidence>
<evidence type="ECO:0000256" key="1">
    <source>
        <dbReference type="ARBA" id="ARBA00022737"/>
    </source>
</evidence>
<comment type="caution">
    <text evidence="5">The sequence shown here is derived from an EMBL/GenBank/DDBJ whole genome shotgun (WGS) entry which is preliminary data.</text>
</comment>